<feature type="region of interest" description="Disordered" evidence="1">
    <location>
        <begin position="301"/>
        <end position="349"/>
    </location>
</feature>
<dbReference type="EMBL" id="MWWX01000005">
    <property type="protein sequence ID" value="OZG62491.1"/>
    <property type="molecule type" value="Genomic_DNA"/>
</dbReference>
<evidence type="ECO:0000256" key="1">
    <source>
        <dbReference type="SAM" id="MobiDB-lite"/>
    </source>
</evidence>
<name>A0A261FTG5_9BIFI</name>
<feature type="region of interest" description="Disordered" evidence="1">
    <location>
        <begin position="1"/>
        <end position="23"/>
    </location>
</feature>
<reference evidence="3 4" key="1">
    <citation type="journal article" date="2017" name="BMC Genomics">
        <title>Comparative genomic and phylogenomic analyses of the Bifidobacteriaceae family.</title>
        <authorList>
            <person name="Lugli G.A."/>
            <person name="Milani C."/>
            <person name="Turroni F."/>
            <person name="Duranti S."/>
            <person name="Mancabelli L."/>
            <person name="Mangifesta M."/>
            <person name="Ferrario C."/>
            <person name="Modesto M."/>
            <person name="Mattarelli P."/>
            <person name="Jiri K."/>
            <person name="van Sinderen D."/>
            <person name="Ventura M."/>
        </authorList>
    </citation>
    <scope>NUCLEOTIDE SEQUENCE [LARGE SCALE GENOMIC DNA]</scope>
    <source>
        <strain evidence="3 4">DSM 28807</strain>
    </source>
</reference>
<protein>
    <submittedName>
        <fullName evidence="3">Colicin transporter</fullName>
    </submittedName>
</protein>
<evidence type="ECO:0000313" key="3">
    <source>
        <dbReference type="EMBL" id="OZG62491.1"/>
    </source>
</evidence>
<feature type="compositionally biased region" description="Low complexity" evidence="1">
    <location>
        <begin position="311"/>
        <end position="324"/>
    </location>
</feature>
<dbReference type="OrthoDB" id="3240613at2"/>
<sequence>MSENTNKSTNDRPESTVEDMTAGLIAHDQVDEVTAEAEALANADADKSEHSKRKRKRMIAFAVIVAVIVLAVGGAIGWLAWSNARLDAAKTACATASETVSEAKQSYAALLEGDAADAAAITTDMVADPDTLDALTEAMDEQAPDHAECEAEDTAGLTAATDDMDEATTWYRTHTKSLTAVIKSVTDSRDTKTLQTAKDALNSKINEARALLTSSDGNVADNATRESLTTAIDEASAIDGDDPTIYDESRAKLEAAMQTVNDSVTAKSEADAQAAAEAAAAAQAQQSYTPSYSYSGGTGTYGYTGTGSSGGSSSSSSSGSSSGSSFGGGSSTRVPGWQGTGTVSPDVAG</sequence>
<evidence type="ECO:0000256" key="2">
    <source>
        <dbReference type="SAM" id="Phobius"/>
    </source>
</evidence>
<dbReference type="Proteomes" id="UP000216352">
    <property type="component" value="Unassembled WGS sequence"/>
</dbReference>
<dbReference type="STRING" id="1603886.GCA_001895165_00444"/>
<evidence type="ECO:0000313" key="4">
    <source>
        <dbReference type="Proteomes" id="UP000216352"/>
    </source>
</evidence>
<comment type="caution">
    <text evidence="3">The sequence shown here is derived from an EMBL/GenBank/DDBJ whole genome shotgun (WGS) entry which is preliminary data.</text>
</comment>
<dbReference type="AlphaFoldDB" id="A0A261FTG5"/>
<organism evidence="3 4">
    <name type="scientific">Bifidobacterium lemurum</name>
    <dbReference type="NCBI Taxonomy" id="1603886"/>
    <lineage>
        <taxon>Bacteria</taxon>
        <taxon>Bacillati</taxon>
        <taxon>Actinomycetota</taxon>
        <taxon>Actinomycetes</taxon>
        <taxon>Bifidobacteriales</taxon>
        <taxon>Bifidobacteriaceae</taxon>
        <taxon>Bifidobacterium</taxon>
    </lineage>
</organism>
<dbReference type="RefSeq" id="WP_072724099.1">
    <property type="nucleotide sequence ID" value="NZ_BDIS01000004.1"/>
</dbReference>
<keyword evidence="2" id="KW-0472">Membrane</keyword>
<feature type="transmembrane region" description="Helical" evidence="2">
    <location>
        <begin position="58"/>
        <end position="81"/>
    </location>
</feature>
<keyword evidence="2" id="KW-1133">Transmembrane helix</keyword>
<keyword evidence="2" id="KW-0812">Transmembrane</keyword>
<gene>
    <name evidence="3" type="ORF">BLEM_1037</name>
</gene>
<feature type="compositionally biased region" description="Gly residues" evidence="1">
    <location>
        <begin position="301"/>
        <end position="310"/>
    </location>
</feature>
<proteinExistence type="predicted"/>
<accession>A0A261FTG5</accession>
<keyword evidence="4" id="KW-1185">Reference proteome</keyword>